<reference evidence="1" key="2">
    <citation type="journal article" date="2015" name="Data Brief">
        <title>Shoot transcriptome of the giant reed, Arundo donax.</title>
        <authorList>
            <person name="Barrero R.A."/>
            <person name="Guerrero F.D."/>
            <person name="Moolhuijzen P."/>
            <person name="Goolsby J.A."/>
            <person name="Tidwell J."/>
            <person name="Bellgard S.E."/>
            <person name="Bellgard M.I."/>
        </authorList>
    </citation>
    <scope>NUCLEOTIDE SEQUENCE</scope>
    <source>
        <tissue evidence="1">Shoot tissue taken approximately 20 cm above the soil surface</tissue>
    </source>
</reference>
<proteinExistence type="predicted"/>
<evidence type="ECO:0000313" key="1">
    <source>
        <dbReference type="EMBL" id="JAD34762.1"/>
    </source>
</evidence>
<name>A0A0A8ZIQ9_ARUDO</name>
<organism evidence="1">
    <name type="scientific">Arundo donax</name>
    <name type="common">Giant reed</name>
    <name type="synonym">Donax arundinaceus</name>
    <dbReference type="NCBI Taxonomy" id="35708"/>
    <lineage>
        <taxon>Eukaryota</taxon>
        <taxon>Viridiplantae</taxon>
        <taxon>Streptophyta</taxon>
        <taxon>Embryophyta</taxon>
        <taxon>Tracheophyta</taxon>
        <taxon>Spermatophyta</taxon>
        <taxon>Magnoliopsida</taxon>
        <taxon>Liliopsida</taxon>
        <taxon>Poales</taxon>
        <taxon>Poaceae</taxon>
        <taxon>PACMAD clade</taxon>
        <taxon>Arundinoideae</taxon>
        <taxon>Arundineae</taxon>
        <taxon>Arundo</taxon>
    </lineage>
</organism>
<accession>A0A0A8ZIQ9</accession>
<sequence length="53" mass="6215">MDHPICLLYSHLQLYELCLLSSVQPLPNTSSRIRHSFHWSSIQNIFKDLIGYV</sequence>
<dbReference type="EMBL" id="GBRH01263133">
    <property type="protein sequence ID" value="JAD34762.1"/>
    <property type="molecule type" value="Transcribed_RNA"/>
</dbReference>
<dbReference type="AlphaFoldDB" id="A0A0A8ZIQ9"/>
<protein>
    <submittedName>
        <fullName evidence="1">Uncharacterized protein</fullName>
    </submittedName>
</protein>
<reference evidence="1" key="1">
    <citation type="submission" date="2014-09" db="EMBL/GenBank/DDBJ databases">
        <authorList>
            <person name="Magalhaes I.L.F."/>
            <person name="Oliveira U."/>
            <person name="Santos F.R."/>
            <person name="Vidigal T.H.D.A."/>
            <person name="Brescovit A.D."/>
            <person name="Santos A.J."/>
        </authorList>
    </citation>
    <scope>NUCLEOTIDE SEQUENCE</scope>
    <source>
        <tissue evidence="1">Shoot tissue taken approximately 20 cm above the soil surface</tissue>
    </source>
</reference>